<dbReference type="STRING" id="1231623.Tasa_009_117"/>
<proteinExistence type="predicted"/>
<dbReference type="EMBL" id="BALE01000009">
    <property type="protein sequence ID" value="GAN53322.1"/>
    <property type="molecule type" value="Genomic_DNA"/>
</dbReference>
<comment type="caution">
    <text evidence="1">The sequence shown here is derived from an EMBL/GenBank/DDBJ whole genome shotgun (WGS) entry which is preliminary data.</text>
</comment>
<keyword evidence="2" id="KW-1185">Reference proteome</keyword>
<protein>
    <submittedName>
        <fullName evidence="1">Uncharacterized protein</fullName>
    </submittedName>
</protein>
<evidence type="ECO:0000313" key="1">
    <source>
        <dbReference type="EMBL" id="GAN53322.1"/>
    </source>
</evidence>
<dbReference type="AlphaFoldDB" id="A0A0D6MI88"/>
<dbReference type="Proteomes" id="UP000032679">
    <property type="component" value="Unassembled WGS sequence"/>
</dbReference>
<gene>
    <name evidence="1" type="ORF">Tasa_009_117</name>
</gene>
<name>A0A0D6MI88_9PROT</name>
<accession>A0A0D6MI88</accession>
<sequence>MNADMPTAQHVTTRCRQNKDGDILHTNVGMYLYRNARLHGGLFPVFSFVSQMALNDKWVLRDTRETFRHIFVMMAV</sequence>
<evidence type="ECO:0000313" key="2">
    <source>
        <dbReference type="Proteomes" id="UP000032679"/>
    </source>
</evidence>
<reference evidence="1 2" key="1">
    <citation type="submission" date="2012-10" db="EMBL/GenBank/DDBJ databases">
        <title>Genome sequencing of Tanticharoenia sakaeratensis NBRC 103193.</title>
        <authorList>
            <person name="Azuma Y."/>
            <person name="Hadano H."/>
            <person name="Hirakawa H."/>
            <person name="Matsushita K."/>
        </authorList>
    </citation>
    <scope>NUCLEOTIDE SEQUENCE [LARGE SCALE GENOMIC DNA]</scope>
    <source>
        <strain evidence="1 2">NBRC 103193</strain>
    </source>
</reference>
<organism evidence="1 2">
    <name type="scientific">Tanticharoenia sakaeratensis NBRC 103193</name>
    <dbReference type="NCBI Taxonomy" id="1231623"/>
    <lineage>
        <taxon>Bacteria</taxon>
        <taxon>Pseudomonadati</taxon>
        <taxon>Pseudomonadota</taxon>
        <taxon>Alphaproteobacteria</taxon>
        <taxon>Acetobacterales</taxon>
        <taxon>Acetobacteraceae</taxon>
        <taxon>Tanticharoenia</taxon>
    </lineage>
</organism>